<protein>
    <submittedName>
        <fullName evidence="1">Uncharacterized protein</fullName>
    </submittedName>
</protein>
<dbReference type="Proteomes" id="UP000631114">
    <property type="component" value="Unassembled WGS sequence"/>
</dbReference>
<keyword evidence="2" id="KW-1185">Reference proteome</keyword>
<dbReference type="EMBL" id="JADFTS010000006">
    <property type="protein sequence ID" value="KAF9602849.1"/>
    <property type="molecule type" value="Genomic_DNA"/>
</dbReference>
<dbReference type="Pfam" id="PF05056">
    <property type="entry name" value="DUF674"/>
    <property type="match status" value="1"/>
</dbReference>
<name>A0A835HNV6_9MAGN</name>
<proteinExistence type="predicted"/>
<evidence type="ECO:0000313" key="1">
    <source>
        <dbReference type="EMBL" id="KAF9602849.1"/>
    </source>
</evidence>
<reference evidence="1 2" key="1">
    <citation type="submission" date="2020-10" db="EMBL/GenBank/DDBJ databases">
        <title>The Coptis chinensis genome and diversification of protoberbering-type alkaloids.</title>
        <authorList>
            <person name="Wang B."/>
            <person name="Shu S."/>
            <person name="Song C."/>
            <person name="Liu Y."/>
        </authorList>
    </citation>
    <scope>NUCLEOTIDE SEQUENCE [LARGE SCALE GENOMIC DNA]</scope>
    <source>
        <strain evidence="1">HL-2020</strain>
        <tissue evidence="1">Leaf</tissue>
    </source>
</reference>
<evidence type="ECO:0000313" key="2">
    <source>
        <dbReference type="Proteomes" id="UP000631114"/>
    </source>
</evidence>
<dbReference type="OrthoDB" id="2014278at2759"/>
<dbReference type="InterPro" id="IPR007750">
    <property type="entry name" value="DUF674"/>
</dbReference>
<gene>
    <name evidence="1" type="ORF">IFM89_031795</name>
</gene>
<sequence length="68" mass="7400">MITDDLKVLPLSTSNSVELLNKLGVKDVSVLGDKIVTVGKVEVLSRSTQAFIAKMKPLTDLFLLKNVD</sequence>
<dbReference type="PANTHER" id="PTHR33103:SF19">
    <property type="entry name" value="OS09G0544700 PROTEIN"/>
    <property type="match status" value="1"/>
</dbReference>
<dbReference type="AlphaFoldDB" id="A0A835HNV6"/>
<dbReference type="PANTHER" id="PTHR33103">
    <property type="entry name" value="OS01G0153900 PROTEIN"/>
    <property type="match status" value="1"/>
</dbReference>
<organism evidence="1 2">
    <name type="scientific">Coptis chinensis</name>
    <dbReference type="NCBI Taxonomy" id="261450"/>
    <lineage>
        <taxon>Eukaryota</taxon>
        <taxon>Viridiplantae</taxon>
        <taxon>Streptophyta</taxon>
        <taxon>Embryophyta</taxon>
        <taxon>Tracheophyta</taxon>
        <taxon>Spermatophyta</taxon>
        <taxon>Magnoliopsida</taxon>
        <taxon>Ranunculales</taxon>
        <taxon>Ranunculaceae</taxon>
        <taxon>Coptidoideae</taxon>
        <taxon>Coptis</taxon>
    </lineage>
</organism>
<accession>A0A835HNV6</accession>
<comment type="caution">
    <text evidence="1">The sequence shown here is derived from an EMBL/GenBank/DDBJ whole genome shotgun (WGS) entry which is preliminary data.</text>
</comment>